<dbReference type="EMBL" id="MSFN02000004">
    <property type="protein sequence ID" value="PTU20565.1"/>
    <property type="molecule type" value="Genomic_DNA"/>
</dbReference>
<dbReference type="RefSeq" id="XP_040751957.1">
    <property type="nucleotide sequence ID" value="XM_040899917.1"/>
</dbReference>
<accession>A0A2T5LWA1</accession>
<dbReference type="VEuPathDB" id="FungiDB:P175DRAFT_0531905"/>
<organism evidence="1 2">
    <name type="scientific">Aspergillus ochraceoroseus IBT 24754</name>
    <dbReference type="NCBI Taxonomy" id="1392256"/>
    <lineage>
        <taxon>Eukaryota</taxon>
        <taxon>Fungi</taxon>
        <taxon>Dikarya</taxon>
        <taxon>Ascomycota</taxon>
        <taxon>Pezizomycotina</taxon>
        <taxon>Eurotiomycetes</taxon>
        <taxon>Eurotiomycetidae</taxon>
        <taxon>Eurotiales</taxon>
        <taxon>Aspergillaceae</taxon>
        <taxon>Aspergillus</taxon>
        <taxon>Aspergillus subgen. Nidulantes</taxon>
    </lineage>
</organism>
<dbReference type="Proteomes" id="UP000244073">
    <property type="component" value="Unassembled WGS sequence"/>
</dbReference>
<evidence type="ECO:0000313" key="1">
    <source>
        <dbReference type="EMBL" id="PTU20565.1"/>
    </source>
</evidence>
<dbReference type="GeneID" id="63816799"/>
<dbReference type="AlphaFoldDB" id="A0A2T5LWA1"/>
<proteinExistence type="predicted"/>
<evidence type="ECO:0000313" key="2">
    <source>
        <dbReference type="Proteomes" id="UP000244073"/>
    </source>
</evidence>
<protein>
    <submittedName>
        <fullName evidence="1">Uncharacterized protein</fullName>
    </submittedName>
</protein>
<dbReference type="OrthoDB" id="4360040at2759"/>
<gene>
    <name evidence="1" type="ORF">P175DRAFT_0531905</name>
</gene>
<reference evidence="1 2" key="1">
    <citation type="journal article" date="2018" name="Proc. Natl. Acad. Sci. U.S.A.">
        <title>Linking secondary metabolites to gene clusters through genome sequencing of six diverse Aspergillus species.</title>
        <authorList>
            <person name="Kaerboelling I."/>
            <person name="Vesth T.C."/>
            <person name="Frisvad J.C."/>
            <person name="Nybo J.L."/>
            <person name="Theobald S."/>
            <person name="Kuo A."/>
            <person name="Bowyer P."/>
            <person name="Matsuda Y."/>
            <person name="Mondo S."/>
            <person name="Lyhne E.K."/>
            <person name="Kogle M.E."/>
            <person name="Clum A."/>
            <person name="Lipzen A."/>
            <person name="Salamov A."/>
            <person name="Ngan C.Y."/>
            <person name="Daum C."/>
            <person name="Chiniquy J."/>
            <person name="Barry K."/>
            <person name="LaButti K."/>
            <person name="Haridas S."/>
            <person name="Simmons B.A."/>
            <person name="Magnuson J.K."/>
            <person name="Mortensen U.H."/>
            <person name="Larsen T.O."/>
            <person name="Grigoriev I.V."/>
            <person name="Baker S.E."/>
            <person name="Andersen M.R."/>
        </authorList>
    </citation>
    <scope>NUCLEOTIDE SEQUENCE [LARGE SCALE GENOMIC DNA]</scope>
    <source>
        <strain evidence="1 2">IBT 24754</strain>
    </source>
</reference>
<sequence>MLDTTGTADCEQTLKMFPEDDLRAEINRPVSGVPYVFTGHADWAAGTLAVGFQTLV</sequence>
<name>A0A2T5LWA1_9EURO</name>
<comment type="caution">
    <text evidence="1">The sequence shown here is derived from an EMBL/GenBank/DDBJ whole genome shotgun (WGS) entry which is preliminary data.</text>
</comment>